<comment type="caution">
    <text evidence="1">The sequence shown here is derived from an EMBL/GenBank/DDBJ whole genome shotgun (WGS) entry which is preliminary data.</text>
</comment>
<protein>
    <submittedName>
        <fullName evidence="1">Uncharacterized protein</fullName>
    </submittedName>
</protein>
<keyword evidence="2" id="KW-1185">Reference proteome</keyword>
<sequence length="115" mass="12088">MSGSYQKAATRLREQVARQQQAMLIIGGKQQLKGCQGNSVGLLVGAVGIHQQLVGPVRVHQRGEDLVPVLLAVDGQEDGDLVLVVGDPVLVQLRLSIQGHSLQLALPGLLLGTLG</sequence>
<accession>A0AAD4VGN5</accession>
<evidence type="ECO:0000313" key="2">
    <source>
        <dbReference type="Proteomes" id="UP001054821"/>
    </source>
</evidence>
<dbReference type="AlphaFoldDB" id="A0AAD4VGN5"/>
<proteinExistence type="predicted"/>
<gene>
    <name evidence="1" type="ORF">L3X38_032668</name>
</gene>
<evidence type="ECO:0000313" key="1">
    <source>
        <dbReference type="EMBL" id="KAI5323596.1"/>
    </source>
</evidence>
<reference evidence="1 2" key="1">
    <citation type="journal article" date="2022" name="G3 (Bethesda)">
        <title>Whole-genome sequence and methylome profiling of the almond [Prunus dulcis (Mill.) D.A. Webb] cultivar 'Nonpareil'.</title>
        <authorList>
            <person name="D'Amico-Willman K.M."/>
            <person name="Ouma W.Z."/>
            <person name="Meulia T."/>
            <person name="Sideli G.M."/>
            <person name="Gradziel T.M."/>
            <person name="Fresnedo-Ramirez J."/>
        </authorList>
    </citation>
    <scope>NUCLEOTIDE SEQUENCE [LARGE SCALE GENOMIC DNA]</scope>
    <source>
        <strain evidence="1">Clone GOH B32 T37-40</strain>
    </source>
</reference>
<dbReference type="EMBL" id="JAJFAZ020000006">
    <property type="protein sequence ID" value="KAI5323596.1"/>
    <property type="molecule type" value="Genomic_DNA"/>
</dbReference>
<name>A0AAD4VGN5_PRUDU</name>
<organism evidence="1 2">
    <name type="scientific">Prunus dulcis</name>
    <name type="common">Almond</name>
    <name type="synonym">Amygdalus dulcis</name>
    <dbReference type="NCBI Taxonomy" id="3755"/>
    <lineage>
        <taxon>Eukaryota</taxon>
        <taxon>Viridiplantae</taxon>
        <taxon>Streptophyta</taxon>
        <taxon>Embryophyta</taxon>
        <taxon>Tracheophyta</taxon>
        <taxon>Spermatophyta</taxon>
        <taxon>Magnoliopsida</taxon>
        <taxon>eudicotyledons</taxon>
        <taxon>Gunneridae</taxon>
        <taxon>Pentapetalae</taxon>
        <taxon>rosids</taxon>
        <taxon>fabids</taxon>
        <taxon>Rosales</taxon>
        <taxon>Rosaceae</taxon>
        <taxon>Amygdaloideae</taxon>
        <taxon>Amygdaleae</taxon>
        <taxon>Prunus</taxon>
    </lineage>
</organism>
<dbReference type="Proteomes" id="UP001054821">
    <property type="component" value="Chromosome 6"/>
</dbReference>